<reference evidence="3" key="1">
    <citation type="submission" date="2021-01" db="EMBL/GenBank/DDBJ databases">
        <authorList>
            <person name="Corre E."/>
            <person name="Pelletier E."/>
            <person name="Niang G."/>
            <person name="Scheremetjew M."/>
            <person name="Finn R."/>
            <person name="Kale V."/>
            <person name="Holt S."/>
            <person name="Cochrane G."/>
            <person name="Meng A."/>
            <person name="Brown T."/>
            <person name="Cohen L."/>
        </authorList>
    </citation>
    <scope>NUCLEOTIDE SEQUENCE</scope>
    <source>
        <strain evidence="3">CCMP3105</strain>
    </source>
</reference>
<protein>
    <recommendedName>
        <fullName evidence="2">GST N-terminal domain-containing protein</fullName>
    </recommendedName>
</protein>
<dbReference type="GO" id="GO:0005737">
    <property type="term" value="C:cytoplasm"/>
    <property type="evidence" value="ECO:0007669"/>
    <property type="project" value="TreeGrafter"/>
</dbReference>
<feature type="domain" description="GST N-terminal" evidence="2">
    <location>
        <begin position="54"/>
        <end position="109"/>
    </location>
</feature>
<evidence type="ECO:0000256" key="1">
    <source>
        <dbReference type="SAM" id="MobiDB-lite"/>
    </source>
</evidence>
<organism evidence="3">
    <name type="scientific">Alexandrium monilatum</name>
    <dbReference type="NCBI Taxonomy" id="311494"/>
    <lineage>
        <taxon>Eukaryota</taxon>
        <taxon>Sar</taxon>
        <taxon>Alveolata</taxon>
        <taxon>Dinophyceae</taxon>
        <taxon>Gonyaulacales</taxon>
        <taxon>Pyrocystaceae</taxon>
        <taxon>Alexandrium</taxon>
    </lineage>
</organism>
<accession>A0A7S4UI50</accession>
<dbReference type="Pfam" id="PF13410">
    <property type="entry name" value="GST_C_2"/>
    <property type="match status" value="1"/>
</dbReference>
<dbReference type="Gene3D" id="3.40.30.10">
    <property type="entry name" value="Glutaredoxin"/>
    <property type="match status" value="1"/>
</dbReference>
<dbReference type="PANTHER" id="PTHR43968">
    <property type="match status" value="1"/>
</dbReference>
<dbReference type="InterPro" id="IPR036282">
    <property type="entry name" value="Glutathione-S-Trfase_C_sf"/>
</dbReference>
<dbReference type="SUPFAM" id="SSF47616">
    <property type="entry name" value="GST C-terminal domain-like"/>
    <property type="match status" value="1"/>
</dbReference>
<dbReference type="Pfam" id="PF13409">
    <property type="entry name" value="GST_N_2"/>
    <property type="match status" value="1"/>
</dbReference>
<dbReference type="SUPFAM" id="SSF52833">
    <property type="entry name" value="Thioredoxin-like"/>
    <property type="match status" value="1"/>
</dbReference>
<gene>
    <name evidence="3" type="ORF">AMON00008_LOCUS21383</name>
</gene>
<proteinExistence type="predicted"/>
<dbReference type="Gene3D" id="1.20.1050.10">
    <property type="match status" value="1"/>
</dbReference>
<dbReference type="EMBL" id="HBNR01031309">
    <property type="protein sequence ID" value="CAE4585454.1"/>
    <property type="molecule type" value="Transcribed_RNA"/>
</dbReference>
<dbReference type="InterPro" id="IPR004045">
    <property type="entry name" value="Glutathione_S-Trfase_N"/>
</dbReference>
<dbReference type="InterPro" id="IPR050983">
    <property type="entry name" value="GST_Omega/HSP26"/>
</dbReference>
<dbReference type="PANTHER" id="PTHR43968:SF14">
    <property type="entry name" value="GLUTATHIONE S-TRANSFERASE"/>
    <property type="match status" value="1"/>
</dbReference>
<dbReference type="AlphaFoldDB" id="A0A7S4UI50"/>
<evidence type="ECO:0000259" key="2">
    <source>
        <dbReference type="Pfam" id="PF13409"/>
    </source>
</evidence>
<name>A0A7S4UI50_9DINO</name>
<evidence type="ECO:0000313" key="3">
    <source>
        <dbReference type="EMBL" id="CAE4585454.1"/>
    </source>
</evidence>
<sequence length="448" mass="47380">MASLPSWEEIESQAAAAGYSPSRRRAELLRTAERPGKRLRGGRRLLLWRDDFGWCPFSQQAQLHLEEKGAAYQVRKVPLTVYRIGDRDPEFLSDSPNGLVPALRILEADDQQDATTSAPSMPAVGTVAVGAVEVRTFIEDQCEGPPLLRCAGVSHCLVKAYLELADCFEKQQHALLKAAVDASLAPASGDKANAVQVAERFLISTLEDIDQALSEADEGPYFFGSVFSVVDIAFAPWVDRAAALLSWLRNREVRGGHLRSVDAWLAAMNVRPAHRSLRLDDETIVRIALASRPALANGRPGLGLGPAPGPAGPETKSEAGADAEAAQCLVACRAGVAALAAQRAPGAAEAVDGLLRAVAALALGAPEVGAAADLVGGAPRATADLAAAAIFVRSRLAVPRDMSAPAARILRRSLEAVTAALVGLEKTDTLLAKELAAYGEKVRFLSRV</sequence>
<dbReference type="CDD" id="cd00570">
    <property type="entry name" value="GST_N_family"/>
    <property type="match status" value="1"/>
</dbReference>
<feature type="region of interest" description="Disordered" evidence="1">
    <location>
        <begin position="299"/>
        <end position="318"/>
    </location>
</feature>
<dbReference type="InterPro" id="IPR036249">
    <property type="entry name" value="Thioredoxin-like_sf"/>
</dbReference>